<reference evidence="2 3" key="1">
    <citation type="journal article" date="2017" name="Nat. Commun.">
        <title>In situ click chemistry generation of cyclooxygenase-2 inhibitors.</title>
        <authorList>
            <person name="Bhardwaj A."/>
            <person name="Kaur J."/>
            <person name="Wuest M."/>
            <person name="Wuest F."/>
        </authorList>
    </citation>
    <scope>NUCLEOTIDE SEQUENCE [LARGE SCALE GENOMIC DNA]</scope>
    <source>
        <strain evidence="2">S2_018_000_R2_106</strain>
    </source>
</reference>
<protein>
    <submittedName>
        <fullName evidence="2">Uncharacterized protein</fullName>
    </submittedName>
</protein>
<evidence type="ECO:0000256" key="1">
    <source>
        <dbReference type="SAM" id="MobiDB-lite"/>
    </source>
</evidence>
<dbReference type="EMBL" id="VAFM01000001">
    <property type="protein sequence ID" value="TKW61289.1"/>
    <property type="molecule type" value="Genomic_DNA"/>
</dbReference>
<sequence length="108" mass="12071">MPPRQPLKLKTSTRRSTKKPLSLAEALPQISADIAAASPKPAKKSSFSPYPDLTMAVEMLEKRAAHLTDGERKSLILKWKDTLGKLNEEMQKLHKLEILANRLITPKS</sequence>
<accession>A0A6N4RDB3</accession>
<name>A0A6N4RDB3_BLAVI</name>
<gene>
    <name evidence="2" type="ORF">DI628_01270</name>
</gene>
<dbReference type="AlphaFoldDB" id="A0A6N4RDB3"/>
<feature type="region of interest" description="Disordered" evidence="1">
    <location>
        <begin position="1"/>
        <end position="21"/>
    </location>
</feature>
<organism evidence="2 3">
    <name type="scientific">Blastochloris viridis</name>
    <name type="common">Rhodopseudomonas viridis</name>
    <dbReference type="NCBI Taxonomy" id="1079"/>
    <lineage>
        <taxon>Bacteria</taxon>
        <taxon>Pseudomonadati</taxon>
        <taxon>Pseudomonadota</taxon>
        <taxon>Alphaproteobacteria</taxon>
        <taxon>Hyphomicrobiales</taxon>
        <taxon>Blastochloridaceae</taxon>
        <taxon>Blastochloris</taxon>
    </lineage>
</organism>
<evidence type="ECO:0000313" key="2">
    <source>
        <dbReference type="EMBL" id="TKW61289.1"/>
    </source>
</evidence>
<proteinExistence type="predicted"/>
<comment type="caution">
    <text evidence="2">The sequence shown here is derived from an EMBL/GenBank/DDBJ whole genome shotgun (WGS) entry which is preliminary data.</text>
</comment>
<dbReference type="Proteomes" id="UP000320948">
    <property type="component" value="Unassembled WGS sequence"/>
</dbReference>
<evidence type="ECO:0000313" key="3">
    <source>
        <dbReference type="Proteomes" id="UP000320948"/>
    </source>
</evidence>